<feature type="transmembrane region" description="Helical" evidence="1">
    <location>
        <begin position="173"/>
        <end position="193"/>
    </location>
</feature>
<dbReference type="InterPro" id="IPR052020">
    <property type="entry name" value="Cyclic_di-GMP/3'3'-cGAMP_PDE"/>
</dbReference>
<dbReference type="PANTHER" id="PTHR45228">
    <property type="entry name" value="CYCLIC DI-GMP PHOSPHODIESTERASE TM_0186-RELATED"/>
    <property type="match status" value="1"/>
</dbReference>
<organism evidence="3 4">
    <name type="scientific">Fibrobacter succinogenes</name>
    <name type="common">Bacteroides succinogenes</name>
    <dbReference type="NCBI Taxonomy" id="833"/>
    <lineage>
        <taxon>Bacteria</taxon>
        <taxon>Pseudomonadati</taxon>
        <taxon>Fibrobacterota</taxon>
        <taxon>Fibrobacteria</taxon>
        <taxon>Fibrobacterales</taxon>
        <taxon>Fibrobacteraceae</taxon>
        <taxon>Fibrobacter</taxon>
    </lineage>
</organism>
<dbReference type="EMBL" id="UHJL01000001">
    <property type="protein sequence ID" value="SUQ19907.1"/>
    <property type="molecule type" value="Genomic_DNA"/>
</dbReference>
<evidence type="ECO:0000313" key="3">
    <source>
        <dbReference type="EMBL" id="SUQ19907.1"/>
    </source>
</evidence>
<dbReference type="GO" id="GO:0016301">
    <property type="term" value="F:kinase activity"/>
    <property type="evidence" value="ECO:0007669"/>
    <property type="project" value="UniProtKB-KW"/>
</dbReference>
<dbReference type="Pfam" id="PF13487">
    <property type="entry name" value="HD_5"/>
    <property type="match status" value="1"/>
</dbReference>
<protein>
    <submittedName>
        <fullName evidence="3">N-terminal 7TM region of histidine kinase</fullName>
    </submittedName>
</protein>
<keyword evidence="1" id="KW-0812">Transmembrane</keyword>
<evidence type="ECO:0000256" key="1">
    <source>
        <dbReference type="SAM" id="Phobius"/>
    </source>
</evidence>
<dbReference type="PANTHER" id="PTHR45228:SF1">
    <property type="entry name" value="CYCLIC DI-GMP PHOSPHODIESTERASE TM_0186"/>
    <property type="match status" value="1"/>
</dbReference>
<feature type="transmembrane region" description="Helical" evidence="1">
    <location>
        <begin position="65"/>
        <end position="85"/>
    </location>
</feature>
<dbReference type="PROSITE" id="PS51832">
    <property type="entry name" value="HD_GYP"/>
    <property type="match status" value="1"/>
</dbReference>
<feature type="transmembrane region" description="Helical" evidence="1">
    <location>
        <begin position="6"/>
        <end position="25"/>
    </location>
</feature>
<dbReference type="InterPro" id="IPR037522">
    <property type="entry name" value="HD_GYP_dom"/>
</dbReference>
<dbReference type="AlphaFoldDB" id="A0A380RY69"/>
<name>A0A380RY69_FIBSU</name>
<keyword evidence="3" id="KW-0808">Transferase</keyword>
<evidence type="ECO:0000259" key="2">
    <source>
        <dbReference type="PROSITE" id="PS51832"/>
    </source>
</evidence>
<reference evidence="3 4" key="1">
    <citation type="submission" date="2017-08" db="EMBL/GenBank/DDBJ databases">
        <authorList>
            <person name="de Groot N.N."/>
        </authorList>
    </citation>
    <scope>NUCLEOTIDE SEQUENCE [LARGE SCALE GENOMIC DNA]</scope>
    <source>
        <strain evidence="3 4">HM2</strain>
    </source>
</reference>
<feature type="transmembrane region" description="Helical" evidence="1">
    <location>
        <begin position="97"/>
        <end position="121"/>
    </location>
</feature>
<dbReference type="Pfam" id="PF16927">
    <property type="entry name" value="HisKA_7TM"/>
    <property type="match status" value="1"/>
</dbReference>
<keyword evidence="1" id="KW-1133">Transmembrane helix</keyword>
<gene>
    <name evidence="3" type="ORF">SAMN05661053_1151</name>
</gene>
<dbReference type="InterPro" id="IPR003607">
    <property type="entry name" value="HD/PDEase_dom"/>
</dbReference>
<dbReference type="SUPFAM" id="SSF109604">
    <property type="entry name" value="HD-domain/PDEase-like"/>
    <property type="match status" value="1"/>
</dbReference>
<dbReference type="Proteomes" id="UP000255423">
    <property type="component" value="Unassembled WGS sequence"/>
</dbReference>
<feature type="transmembrane region" description="Helical" evidence="1">
    <location>
        <begin position="141"/>
        <end position="161"/>
    </location>
</feature>
<dbReference type="InterPro" id="IPR031621">
    <property type="entry name" value="HisKA_7TM"/>
</dbReference>
<dbReference type="RefSeq" id="WP_109572404.1">
    <property type="nucleotide sequence ID" value="NZ_UHJL01000001.1"/>
</dbReference>
<dbReference type="SMART" id="SM00471">
    <property type="entry name" value="HDc"/>
    <property type="match status" value="1"/>
</dbReference>
<dbReference type="CDD" id="cd00077">
    <property type="entry name" value="HDc"/>
    <property type="match status" value="1"/>
</dbReference>
<feature type="transmembrane region" description="Helical" evidence="1">
    <location>
        <begin position="32"/>
        <end position="53"/>
    </location>
</feature>
<feature type="domain" description="HD-GYP" evidence="2">
    <location>
        <begin position="357"/>
        <end position="565"/>
    </location>
</feature>
<sequence>MFVIYYLIAMCVFSGINACLLSYFYRRPLNTYFTAFFFSIVLADFGYLFLALSTTIEGAIVANKVCYLGACFLPLFLFLLICRLCSFDLSRWIKLALFMYSTLVFALSCTVGFSDVFYESVRYVVLNGFGSYLPTYGPGHVLWNILLYFYMVANVVVIIVAAKKKRNVSYKTLIAIAGLAFVSIGAFILARNLENDTLLMPFVYLIDELVLLYICALVKMHDVMNSVLESLEAENTAAYLAFSPKGLYLGCNDIASRYFPELLECRVDHVLPTDVEIESVFKEGMEQLKGASGDKVYRFTYKDRYFKAVMRNVHQNKKLQIFLFRIEDETNIQRYIERLDANNTELAALIKNNKDQIRLFQNQMLVGMAEMVNNKDGFTGAHLKRTKEVVSILVAKMQKDPDLNYSKEFYDDMIAAAPMHDIGKIAIDDKVLCKPGKFTPEEFDEMKTHAEKGAIIIKNLLSNFQSELFVEIAKNMAGGHHERWDGSGYPYGLKGEAIPLEARVMAVADVYDALVSKRCYKEAFSFDDAYDIIDKSMGKHFDPSLKKYFDQSRAELEEYYRKECEAERAETEKSSVESPAN</sequence>
<evidence type="ECO:0000313" key="4">
    <source>
        <dbReference type="Proteomes" id="UP000255423"/>
    </source>
</evidence>
<accession>A0A380RY69</accession>
<keyword evidence="3" id="KW-0418">Kinase</keyword>
<keyword evidence="1" id="KW-0472">Membrane</keyword>
<proteinExistence type="predicted"/>
<dbReference type="Gene3D" id="1.10.3210.10">
    <property type="entry name" value="Hypothetical protein af1432"/>
    <property type="match status" value="1"/>
</dbReference>